<evidence type="ECO:0000256" key="8">
    <source>
        <dbReference type="ARBA" id="ARBA00022840"/>
    </source>
</evidence>
<accession>V6LYN6</accession>
<evidence type="ECO:0000256" key="4">
    <source>
        <dbReference type="ARBA" id="ARBA00022679"/>
    </source>
</evidence>
<dbReference type="PROSITE" id="PS01245">
    <property type="entry name" value="RIO1"/>
    <property type="match status" value="1"/>
</dbReference>
<dbReference type="Proteomes" id="UP000018208">
    <property type="component" value="Unassembled WGS sequence"/>
</dbReference>
<comment type="catalytic activity">
    <reaction evidence="10">
        <text>L-threonyl-[protein] + ATP = O-phospho-L-threonyl-[protein] + ADP + H(+)</text>
        <dbReference type="Rhea" id="RHEA:46608"/>
        <dbReference type="Rhea" id="RHEA-COMP:11060"/>
        <dbReference type="Rhea" id="RHEA-COMP:11605"/>
        <dbReference type="ChEBI" id="CHEBI:15378"/>
        <dbReference type="ChEBI" id="CHEBI:30013"/>
        <dbReference type="ChEBI" id="CHEBI:30616"/>
        <dbReference type="ChEBI" id="CHEBI:61977"/>
        <dbReference type="ChEBI" id="CHEBI:456216"/>
        <dbReference type="EC" id="2.7.11.1"/>
    </reaction>
</comment>
<feature type="compositionally biased region" description="Basic residues" evidence="12">
    <location>
        <begin position="418"/>
        <end position="439"/>
    </location>
</feature>
<keyword evidence="5" id="KW-0479">Metal-binding</keyword>
<evidence type="ECO:0000256" key="5">
    <source>
        <dbReference type="ARBA" id="ARBA00022723"/>
    </source>
</evidence>
<evidence type="ECO:0000313" key="16">
    <source>
        <dbReference type="Proteomes" id="UP000018208"/>
    </source>
</evidence>
<feature type="domain" description="Protein kinase" evidence="13">
    <location>
        <begin position="51"/>
        <end position="439"/>
    </location>
</feature>
<evidence type="ECO:0000259" key="13">
    <source>
        <dbReference type="PROSITE" id="PS50011"/>
    </source>
</evidence>
<dbReference type="Gene3D" id="3.30.200.20">
    <property type="entry name" value="Phosphorylase Kinase, domain 1"/>
    <property type="match status" value="1"/>
</dbReference>
<evidence type="ECO:0000256" key="11">
    <source>
        <dbReference type="ARBA" id="ARBA00048679"/>
    </source>
</evidence>
<dbReference type="GO" id="GO:0005524">
    <property type="term" value="F:ATP binding"/>
    <property type="evidence" value="ECO:0007669"/>
    <property type="project" value="UniProtKB-KW"/>
</dbReference>
<evidence type="ECO:0000256" key="7">
    <source>
        <dbReference type="ARBA" id="ARBA00022777"/>
    </source>
</evidence>
<feature type="region of interest" description="Disordered" evidence="12">
    <location>
        <begin position="411"/>
        <end position="439"/>
    </location>
</feature>
<dbReference type="VEuPathDB" id="GiardiaDB:SS50377_24518"/>
<keyword evidence="7 14" id="KW-0418">Kinase</keyword>
<keyword evidence="16" id="KW-1185">Reference proteome</keyword>
<dbReference type="InterPro" id="IPR000687">
    <property type="entry name" value="RIO_kinase"/>
</dbReference>
<dbReference type="InterPro" id="IPR000719">
    <property type="entry name" value="Prot_kinase_dom"/>
</dbReference>
<dbReference type="PROSITE" id="PS00109">
    <property type="entry name" value="PROTEIN_KINASE_TYR"/>
    <property type="match status" value="1"/>
</dbReference>
<dbReference type="InterPro" id="IPR008266">
    <property type="entry name" value="Tyr_kinase_AS"/>
</dbReference>
<dbReference type="Pfam" id="PF01163">
    <property type="entry name" value="RIO1"/>
    <property type="match status" value="1"/>
</dbReference>
<name>V6LYN6_9EUKA</name>
<comment type="similarity">
    <text evidence="1">Belongs to the protein kinase superfamily. RIO-type Ser/Thr kinase family.</text>
</comment>
<dbReference type="PANTHER" id="PTHR45723">
    <property type="entry name" value="SERINE/THREONINE-PROTEIN KINASE RIO1"/>
    <property type="match status" value="1"/>
</dbReference>
<evidence type="ECO:0000313" key="14">
    <source>
        <dbReference type="EMBL" id="EST45939.1"/>
    </source>
</evidence>
<keyword evidence="9" id="KW-0460">Magnesium</keyword>
<evidence type="ECO:0000256" key="2">
    <source>
        <dbReference type="ARBA" id="ARBA00012513"/>
    </source>
</evidence>
<keyword evidence="3" id="KW-0723">Serine/threonine-protein kinase</keyword>
<dbReference type="OrthoDB" id="205248at2759"/>
<evidence type="ECO:0000256" key="10">
    <source>
        <dbReference type="ARBA" id="ARBA00047899"/>
    </source>
</evidence>
<gene>
    <name evidence="14" type="ORF">SS50377_13918</name>
    <name evidence="15" type="ORF">SS50377_24518</name>
</gene>
<reference evidence="15" key="2">
    <citation type="submission" date="2020-12" db="EMBL/GenBank/DDBJ databases">
        <title>New Spironucleus salmonicida genome in near-complete chromosomes.</title>
        <authorList>
            <person name="Xu F."/>
            <person name="Kurt Z."/>
            <person name="Jimenez-Gonzalez A."/>
            <person name="Astvaldsson A."/>
            <person name="Andersson J.O."/>
            <person name="Svard S.G."/>
        </authorList>
    </citation>
    <scope>NUCLEOTIDE SEQUENCE</scope>
    <source>
        <strain evidence="15">ATCC 50377</strain>
    </source>
</reference>
<evidence type="ECO:0000256" key="6">
    <source>
        <dbReference type="ARBA" id="ARBA00022741"/>
    </source>
</evidence>
<evidence type="ECO:0000313" key="15">
    <source>
        <dbReference type="EMBL" id="KAH0574560.1"/>
    </source>
</evidence>
<dbReference type="InterPro" id="IPR018934">
    <property type="entry name" value="RIO_dom"/>
</dbReference>
<organism evidence="14">
    <name type="scientific">Spironucleus salmonicida</name>
    <dbReference type="NCBI Taxonomy" id="348837"/>
    <lineage>
        <taxon>Eukaryota</taxon>
        <taxon>Metamonada</taxon>
        <taxon>Diplomonadida</taxon>
        <taxon>Hexamitidae</taxon>
        <taxon>Hexamitinae</taxon>
        <taxon>Spironucleus</taxon>
    </lineage>
</organism>
<dbReference type="SUPFAM" id="SSF56112">
    <property type="entry name" value="Protein kinase-like (PK-like)"/>
    <property type="match status" value="1"/>
</dbReference>
<dbReference type="InterPro" id="IPR051272">
    <property type="entry name" value="RIO-type_Ser/Thr_kinase"/>
</dbReference>
<dbReference type="GO" id="GO:0004674">
    <property type="term" value="F:protein serine/threonine kinase activity"/>
    <property type="evidence" value="ECO:0007669"/>
    <property type="project" value="UniProtKB-KW"/>
</dbReference>
<dbReference type="EC" id="2.7.11.1" evidence="2"/>
<reference evidence="14 15" key="1">
    <citation type="journal article" date="2014" name="PLoS Genet.">
        <title>The Genome of Spironucleus salmonicida Highlights a Fish Pathogen Adapted to Fluctuating Environments.</title>
        <authorList>
            <person name="Xu F."/>
            <person name="Jerlstrom-Hultqvist J."/>
            <person name="Einarsson E."/>
            <person name="Astvaldsson A."/>
            <person name="Svard S.G."/>
            <person name="Andersson J.O."/>
        </authorList>
    </citation>
    <scope>NUCLEOTIDE SEQUENCE</scope>
    <source>
        <strain evidence="15">ATCC 50377</strain>
    </source>
</reference>
<evidence type="ECO:0000256" key="9">
    <source>
        <dbReference type="ARBA" id="ARBA00022842"/>
    </source>
</evidence>
<proteinExistence type="inferred from homology"/>
<sequence>MKQQLHVIHINQSKKVQKRKTDKSDRHTIDQVLDQRTRNFVFQLTEASQLNSLESVINSGKEANVYLSHSPVNGNLTVAVKIFSTSKMSFKNRQIYIQNDRRFQSVSASCSNSRRLVHLWAEKEFRNCKRIFECNLIHFAKPILVNENIIIQELIGQGNNAAPRLVDVAKYLSISRLTKCYYSIMRMMRDLYQICKLVHGDLSEYNLLFNQNKVYLIDVGQSTDVDSEVALTLLRIDIRNINSFFAKLQLSTISNSDFLAFIVSNGVPDFDNTIDENLIDCCGPTPVSQGVVSWIRTLHKTAQNRDFESIKQDDAFIETRIFQNLKETGEFCEDKSRLENLGVHVYEENVEVKYKESKYTRNDMLVEGAEESFEGDEELSETEKLIVDMNSLKRKNFTKEEWKRISDKLKNIRTEKRGTKKPKVQKRREKSRAAKKRGN</sequence>
<dbReference type="AlphaFoldDB" id="V6LYN6"/>
<evidence type="ECO:0000256" key="1">
    <source>
        <dbReference type="ARBA" id="ARBA00009196"/>
    </source>
</evidence>
<dbReference type="SMART" id="SM00090">
    <property type="entry name" value="RIO"/>
    <property type="match status" value="1"/>
</dbReference>
<evidence type="ECO:0000256" key="12">
    <source>
        <dbReference type="SAM" id="MobiDB-lite"/>
    </source>
</evidence>
<protein>
    <recommendedName>
        <fullName evidence="2">non-specific serine/threonine protein kinase</fullName>
        <ecNumber evidence="2">2.7.11.1</ecNumber>
    </recommendedName>
</protein>
<comment type="catalytic activity">
    <reaction evidence="11">
        <text>L-seryl-[protein] + ATP = O-phospho-L-seryl-[protein] + ADP + H(+)</text>
        <dbReference type="Rhea" id="RHEA:17989"/>
        <dbReference type="Rhea" id="RHEA-COMP:9863"/>
        <dbReference type="Rhea" id="RHEA-COMP:11604"/>
        <dbReference type="ChEBI" id="CHEBI:15378"/>
        <dbReference type="ChEBI" id="CHEBI:29999"/>
        <dbReference type="ChEBI" id="CHEBI:30616"/>
        <dbReference type="ChEBI" id="CHEBI:83421"/>
        <dbReference type="ChEBI" id="CHEBI:456216"/>
        <dbReference type="EC" id="2.7.11.1"/>
    </reaction>
</comment>
<dbReference type="Gene3D" id="1.10.510.10">
    <property type="entry name" value="Transferase(Phosphotransferase) domain 1"/>
    <property type="match status" value="1"/>
</dbReference>
<keyword evidence="4" id="KW-0808">Transferase</keyword>
<evidence type="ECO:0000256" key="3">
    <source>
        <dbReference type="ARBA" id="ARBA00022527"/>
    </source>
</evidence>
<keyword evidence="8" id="KW-0067">ATP-binding</keyword>
<dbReference type="EMBL" id="AUWU02000004">
    <property type="protein sequence ID" value="KAH0574560.1"/>
    <property type="molecule type" value="Genomic_DNA"/>
</dbReference>
<dbReference type="EMBL" id="KI546085">
    <property type="protein sequence ID" value="EST45939.1"/>
    <property type="molecule type" value="Genomic_DNA"/>
</dbReference>
<dbReference type="InterPro" id="IPR011009">
    <property type="entry name" value="Kinase-like_dom_sf"/>
</dbReference>
<dbReference type="InterPro" id="IPR018935">
    <property type="entry name" value="RIO_kinase_CS"/>
</dbReference>
<dbReference type="PROSITE" id="PS50011">
    <property type="entry name" value="PROTEIN_KINASE_DOM"/>
    <property type="match status" value="1"/>
</dbReference>
<dbReference type="GO" id="GO:0046872">
    <property type="term" value="F:metal ion binding"/>
    <property type="evidence" value="ECO:0007669"/>
    <property type="project" value="UniProtKB-KW"/>
</dbReference>
<keyword evidence="6" id="KW-0547">Nucleotide-binding</keyword>